<reference evidence="1" key="1">
    <citation type="submission" date="2019-06" db="EMBL/GenBank/DDBJ databases">
        <authorList>
            <person name="Deangelis K."/>
            <person name="Huntemann M."/>
            <person name="Clum A."/>
            <person name="Pillay M."/>
            <person name="Palaniappan K."/>
            <person name="Varghese N."/>
            <person name="Mikhailova N."/>
            <person name="Stamatis D."/>
            <person name="Reddy T."/>
            <person name="Daum C."/>
            <person name="Shapiro N."/>
            <person name="Ivanova N."/>
            <person name="Kyrpides N."/>
            <person name="Woyke T."/>
        </authorList>
    </citation>
    <scope>NUCLEOTIDE SEQUENCE [LARGE SCALE GENOMIC DNA]</scope>
    <source>
        <strain evidence="1">128R</strain>
    </source>
</reference>
<organism evidence="1">
    <name type="scientific">Serratia fonticola</name>
    <dbReference type="NCBI Taxonomy" id="47917"/>
    <lineage>
        <taxon>Bacteria</taxon>
        <taxon>Pseudomonadati</taxon>
        <taxon>Pseudomonadota</taxon>
        <taxon>Gammaproteobacteria</taxon>
        <taxon>Enterobacterales</taxon>
        <taxon>Yersiniaceae</taxon>
        <taxon>Serratia</taxon>
    </lineage>
</organism>
<comment type="caution">
    <text evidence="1">The sequence shown here is derived from an EMBL/GenBank/DDBJ whole genome shotgun (WGS) entry which is preliminary data.</text>
</comment>
<accession>A0A542D8I4</accession>
<gene>
    <name evidence="1" type="ORF">FHU10_1377</name>
</gene>
<proteinExistence type="predicted"/>
<dbReference type="AlphaFoldDB" id="A0A542D8I4"/>
<name>A0A542D8I4_SERFO</name>
<reference evidence="1" key="2">
    <citation type="submission" date="2019-08" db="EMBL/GenBank/DDBJ databases">
        <title>Investigation of anaerobic lignin degradation for improved lignocellulosic biofuels.</title>
        <authorList>
            <person name="Deangelis K.PhD."/>
        </authorList>
    </citation>
    <scope>NUCLEOTIDE SEQUENCE [LARGE SCALE GENOMIC DNA]</scope>
    <source>
        <strain evidence="1">128R</strain>
    </source>
</reference>
<evidence type="ECO:0000313" key="1">
    <source>
        <dbReference type="EMBL" id="TVZ68915.1"/>
    </source>
</evidence>
<dbReference type="EMBL" id="VISQ01000001">
    <property type="protein sequence ID" value="TVZ68915.1"/>
    <property type="molecule type" value="Genomic_DNA"/>
</dbReference>
<sequence length="37" mass="4356">MTNITSLNQYRKFKQKVISSLIKYINPHKMAVSCLKE</sequence>
<protein>
    <submittedName>
        <fullName evidence="1">Uncharacterized protein</fullName>
    </submittedName>
</protein>